<dbReference type="Proteomes" id="UP000000437">
    <property type="component" value="Chromosome 24"/>
</dbReference>
<dbReference type="RefSeq" id="XP_073796979.1">
    <property type="nucleotide sequence ID" value="XM_073940878.1"/>
</dbReference>
<proteinExistence type="predicted"/>
<name>A0AC58IS06_DANRE</name>
<protein>
    <submittedName>
        <fullName evidence="2">Chemokine CCL-CUa</fullName>
    </submittedName>
</protein>
<gene>
    <name evidence="2" type="primary">LOC100141478</name>
</gene>
<organism evidence="1 2">
    <name type="scientific">Danio rerio</name>
    <name type="common">Zebrafish</name>
    <name type="synonym">Brachydanio rerio</name>
    <dbReference type="NCBI Taxonomy" id="7955"/>
    <lineage>
        <taxon>Eukaryota</taxon>
        <taxon>Metazoa</taxon>
        <taxon>Chordata</taxon>
        <taxon>Craniata</taxon>
        <taxon>Vertebrata</taxon>
        <taxon>Euteleostomi</taxon>
        <taxon>Actinopterygii</taxon>
        <taxon>Neopterygii</taxon>
        <taxon>Teleostei</taxon>
        <taxon>Ostariophysi</taxon>
        <taxon>Cypriniformes</taxon>
        <taxon>Danionidae</taxon>
        <taxon>Danioninae</taxon>
        <taxon>Danio</taxon>
    </lineage>
</organism>
<keyword evidence="1" id="KW-1185">Reference proteome</keyword>
<accession>A0AC58IS06</accession>
<evidence type="ECO:0000313" key="1">
    <source>
        <dbReference type="Proteomes" id="UP000000437"/>
    </source>
</evidence>
<reference evidence="2" key="1">
    <citation type="submission" date="2025-08" db="UniProtKB">
        <authorList>
            <consortium name="RefSeq"/>
        </authorList>
    </citation>
    <scope>IDENTIFICATION</scope>
    <source>
        <strain evidence="2">Tuebingen</strain>
        <tissue evidence="2">Fibroblasts and whole tissue</tissue>
    </source>
</reference>
<sequence>MMSICWKLALMMMVVLVTSQKASIFTDATDKYGTNCCKSVSKVEVTDPIIGIRIQRKSHLCVKAIIFETEQGDFCSDPRQPWARRKVQQFLRTLFIKTISTPPPTSSISEM</sequence>
<evidence type="ECO:0000313" key="2">
    <source>
        <dbReference type="RefSeq" id="XP_073796979.1"/>
    </source>
</evidence>